<organism evidence="1">
    <name type="scientific">Salmonella enterica subsp. arizonae serovar 18:z4,z23:- str. CVM N26626</name>
    <dbReference type="NCBI Taxonomy" id="1395119"/>
    <lineage>
        <taxon>Bacteria</taxon>
        <taxon>Pseudomonadati</taxon>
        <taxon>Pseudomonadota</taxon>
        <taxon>Gammaproteobacteria</taxon>
        <taxon>Enterobacterales</taxon>
        <taxon>Enterobacteriaceae</taxon>
        <taxon>Salmonella</taxon>
    </lineage>
</organism>
<dbReference type="Proteomes" id="UP000868500">
    <property type="component" value="Unassembled WGS sequence"/>
</dbReference>
<sequence length="106" mass="11581">MDFLSSAILSGIVYDMLKHHVSITATSIKEKLKNWVVDEAVAPALAKELEKLSLNDEMSEIAIERKLLDSSEIQKILSSIKPHAATVIIQNHSGTGDNIGGNKITR</sequence>
<dbReference type="Pfam" id="PF20701">
    <property type="entry name" value="HetE-N"/>
    <property type="match status" value="1"/>
</dbReference>
<comment type="caution">
    <text evidence="1">The sequence shown here is derived from an EMBL/GenBank/DDBJ whole genome shotgun (WGS) entry which is preliminary data.</text>
</comment>
<proteinExistence type="predicted"/>
<name>A0A3S5YK35_SALER</name>
<evidence type="ECO:0000313" key="1">
    <source>
        <dbReference type="EMBL" id="OLW00200.1"/>
    </source>
</evidence>
<protein>
    <submittedName>
        <fullName evidence="1">Uncharacterized protein</fullName>
    </submittedName>
</protein>
<reference evidence="1" key="1">
    <citation type="submission" date="2013-09" db="EMBL/GenBank/DDBJ databases">
        <title>Salmonella enterica subsp. IIIa serovar 18:z4:z23:-.</title>
        <authorList>
            <person name="Chen Y."/>
            <person name="Li C."/>
            <person name="Mcdermott P."/>
            <person name="Zhao S."/>
        </authorList>
    </citation>
    <scope>NUCLEOTIDE SEQUENCE [LARGE SCALE GENOMIC DNA]</scope>
    <source>
        <strain evidence="1">N26626</strain>
    </source>
</reference>
<gene>
    <name evidence="1" type="ORF">P298_14880</name>
</gene>
<dbReference type="EMBL" id="AWRC01000021">
    <property type="protein sequence ID" value="OLW00200.1"/>
    <property type="molecule type" value="Genomic_DNA"/>
</dbReference>
<accession>A0A3S5YK35</accession>
<dbReference type="AlphaFoldDB" id="A0A3S5YK35"/>
<dbReference type="OrthoDB" id="8685617at2"/>